<proteinExistence type="predicted"/>
<evidence type="ECO:0000313" key="1">
    <source>
        <dbReference type="EMBL" id="RAI60824.1"/>
    </source>
</evidence>
<name>A0A327MFH9_9PROT</name>
<accession>A0A327MFH9</accession>
<keyword evidence="2" id="KW-1185">Reference proteome</keyword>
<dbReference type="Pfam" id="PF13578">
    <property type="entry name" value="Methyltransf_24"/>
    <property type="match status" value="1"/>
</dbReference>
<keyword evidence="1" id="KW-0489">Methyltransferase</keyword>
<dbReference type="SUPFAM" id="SSF53335">
    <property type="entry name" value="S-adenosyl-L-methionine-dependent methyltransferases"/>
    <property type="match status" value="1"/>
</dbReference>
<dbReference type="EMBL" id="QLIX01000001">
    <property type="protein sequence ID" value="RAI60824.1"/>
    <property type="molecule type" value="Genomic_DNA"/>
</dbReference>
<dbReference type="RefSeq" id="WP_111467936.1">
    <property type="nucleotide sequence ID" value="NZ_QLIX01000001.1"/>
</dbReference>
<sequence>MPHFTEDWFSGHIPYWERLFFEELGWRPETPRRVVEIGSFEGRSTLWFLANLLRHPESRLTCIDTFAGGAEHDAAQTTGLFERFQANLAASGAAAKAEVLRCDSATGLLTLLGRGGEAPDLIYIDGSHEAPDVLTDLVLAFRLAPEGGVILCDDYLWPHPDVLRSPKLAIDAFTTIHRNQIEFLDGPHRAQLGFRKRLG</sequence>
<comment type="caution">
    <text evidence="1">The sequence shown here is derived from an EMBL/GenBank/DDBJ whole genome shotgun (WGS) entry which is preliminary data.</text>
</comment>
<dbReference type="Proteomes" id="UP000249065">
    <property type="component" value="Unassembled WGS sequence"/>
</dbReference>
<reference evidence="2" key="1">
    <citation type="submission" date="2018-06" db="EMBL/GenBank/DDBJ databases">
        <authorList>
            <person name="Khan S.A."/>
        </authorList>
    </citation>
    <scope>NUCLEOTIDE SEQUENCE [LARGE SCALE GENOMIC DNA]</scope>
    <source>
        <strain evidence="2">DB-1506</strain>
    </source>
</reference>
<dbReference type="AlphaFoldDB" id="A0A327MFH9"/>
<evidence type="ECO:0000313" key="2">
    <source>
        <dbReference type="Proteomes" id="UP000249065"/>
    </source>
</evidence>
<organism evidence="1 2">
    <name type="scientific">Roseicella frigidaeris</name>
    <dbReference type="NCBI Taxonomy" id="2230885"/>
    <lineage>
        <taxon>Bacteria</taxon>
        <taxon>Pseudomonadati</taxon>
        <taxon>Pseudomonadota</taxon>
        <taxon>Alphaproteobacteria</taxon>
        <taxon>Acetobacterales</taxon>
        <taxon>Roseomonadaceae</taxon>
        <taxon>Roseicella</taxon>
    </lineage>
</organism>
<dbReference type="OrthoDB" id="7236134at2"/>
<dbReference type="GO" id="GO:0008168">
    <property type="term" value="F:methyltransferase activity"/>
    <property type="evidence" value="ECO:0007669"/>
    <property type="project" value="UniProtKB-KW"/>
</dbReference>
<keyword evidence="1" id="KW-0808">Transferase</keyword>
<dbReference type="Gene3D" id="3.40.50.150">
    <property type="entry name" value="Vaccinia Virus protein VP39"/>
    <property type="match status" value="1"/>
</dbReference>
<gene>
    <name evidence="1" type="ORF">DOO78_01460</name>
</gene>
<protein>
    <submittedName>
        <fullName evidence="1">Class I SAM-dependent methyltransferase</fullName>
    </submittedName>
</protein>
<dbReference type="GO" id="GO:0032259">
    <property type="term" value="P:methylation"/>
    <property type="evidence" value="ECO:0007669"/>
    <property type="project" value="UniProtKB-KW"/>
</dbReference>
<dbReference type="InterPro" id="IPR029063">
    <property type="entry name" value="SAM-dependent_MTases_sf"/>
</dbReference>